<dbReference type="AlphaFoldDB" id="A0A1Y2C740"/>
<protein>
    <submittedName>
        <fullName evidence="1">Uncharacterized protein</fullName>
    </submittedName>
</protein>
<name>A0A1Y2C740_9FUNG</name>
<keyword evidence="2" id="KW-1185">Reference proteome</keyword>
<proteinExistence type="predicted"/>
<evidence type="ECO:0000313" key="2">
    <source>
        <dbReference type="Proteomes" id="UP000193642"/>
    </source>
</evidence>
<reference evidence="1 2" key="1">
    <citation type="submission" date="2016-07" db="EMBL/GenBank/DDBJ databases">
        <title>Pervasive Adenine N6-methylation of Active Genes in Fungi.</title>
        <authorList>
            <consortium name="DOE Joint Genome Institute"/>
            <person name="Mondo S.J."/>
            <person name="Dannebaum R.O."/>
            <person name="Kuo R.C."/>
            <person name="Labutti K."/>
            <person name="Haridas S."/>
            <person name="Kuo A."/>
            <person name="Salamov A."/>
            <person name="Ahrendt S.R."/>
            <person name="Lipzen A."/>
            <person name="Sullivan W."/>
            <person name="Andreopoulos W.B."/>
            <person name="Clum A."/>
            <person name="Lindquist E."/>
            <person name="Daum C."/>
            <person name="Ramamoorthy G.K."/>
            <person name="Gryganskyi A."/>
            <person name="Culley D."/>
            <person name="Magnuson J.K."/>
            <person name="James T.Y."/>
            <person name="O'Malley M.A."/>
            <person name="Stajich J.E."/>
            <person name="Spatafora J.W."/>
            <person name="Visel A."/>
            <person name="Grigoriev I.V."/>
        </authorList>
    </citation>
    <scope>NUCLEOTIDE SEQUENCE [LARGE SCALE GENOMIC DNA]</scope>
    <source>
        <strain evidence="1 2">JEL800</strain>
    </source>
</reference>
<comment type="caution">
    <text evidence="1">The sequence shown here is derived from an EMBL/GenBank/DDBJ whole genome shotgun (WGS) entry which is preliminary data.</text>
</comment>
<dbReference type="OrthoDB" id="10598312at2759"/>
<dbReference type="Proteomes" id="UP000193642">
    <property type="component" value="Unassembled WGS sequence"/>
</dbReference>
<dbReference type="EMBL" id="MCGO01000027">
    <property type="protein sequence ID" value="ORY42851.1"/>
    <property type="molecule type" value="Genomic_DNA"/>
</dbReference>
<sequence length="235" mass="25244">MRAVVDKRFKSVLQRLLEIANIILSTVNAIKNAKGLAMSWKARLDIRNCIYENGRAFVGELKNDRPARLEAPKFQNEYSFVFKLKDLPINASDPGAVEETLKAINNDTKMIDTTPHGSQTIAKLIRVFNTLIPGVIGDLGSYNLEFEHAKAEAEAAAAAALEAERIKKELAVSMAEEAAAKEAEAAILAFDALAAKQASEKEATERPIEVVTPVAAVAGGKKEKGEKGKAGGAGK</sequence>
<gene>
    <name evidence="1" type="ORF">BCR33DRAFT_851486</name>
</gene>
<evidence type="ECO:0000313" key="1">
    <source>
        <dbReference type="EMBL" id="ORY42851.1"/>
    </source>
</evidence>
<accession>A0A1Y2C740</accession>
<organism evidence="1 2">
    <name type="scientific">Rhizoclosmatium globosum</name>
    <dbReference type="NCBI Taxonomy" id="329046"/>
    <lineage>
        <taxon>Eukaryota</taxon>
        <taxon>Fungi</taxon>
        <taxon>Fungi incertae sedis</taxon>
        <taxon>Chytridiomycota</taxon>
        <taxon>Chytridiomycota incertae sedis</taxon>
        <taxon>Chytridiomycetes</taxon>
        <taxon>Chytridiales</taxon>
        <taxon>Chytriomycetaceae</taxon>
        <taxon>Rhizoclosmatium</taxon>
    </lineage>
</organism>